<proteinExistence type="predicted"/>
<dbReference type="KEGG" id="vcn:VOLCADRAFT_33383"/>
<dbReference type="GO" id="GO:0016020">
    <property type="term" value="C:membrane"/>
    <property type="evidence" value="ECO:0007669"/>
    <property type="project" value="InterPro"/>
</dbReference>
<dbReference type="FunFam" id="3.10.250.10:FF:000001">
    <property type="entry name" value="Lysyl oxidase 4 isoform X1"/>
    <property type="match status" value="1"/>
</dbReference>
<dbReference type="GeneID" id="9619032"/>
<dbReference type="Proteomes" id="UP000001058">
    <property type="component" value="Unassembled WGS sequence"/>
</dbReference>
<dbReference type="InterPro" id="IPR036772">
    <property type="entry name" value="SRCR-like_dom_sf"/>
</dbReference>
<dbReference type="STRING" id="3068.D8TU23"/>
<keyword evidence="5" id="KW-0325">Glycoprotein</keyword>
<dbReference type="SMART" id="SM00202">
    <property type="entry name" value="SR"/>
    <property type="match status" value="2"/>
</dbReference>
<dbReference type="PROSITE" id="PS00420">
    <property type="entry name" value="SRCR_1"/>
    <property type="match status" value="1"/>
</dbReference>
<keyword evidence="4" id="KW-0675">Receptor</keyword>
<feature type="non-terminal residue" evidence="7">
    <location>
        <position position="214"/>
    </location>
</feature>
<name>D8TU23_VOLCA</name>
<organism evidence="8">
    <name type="scientific">Volvox carteri f. nagariensis</name>
    <dbReference type="NCBI Taxonomy" id="3068"/>
    <lineage>
        <taxon>Eukaryota</taxon>
        <taxon>Viridiplantae</taxon>
        <taxon>Chlorophyta</taxon>
        <taxon>core chlorophytes</taxon>
        <taxon>Chlorophyceae</taxon>
        <taxon>CS clade</taxon>
        <taxon>Chlamydomonadales</taxon>
        <taxon>Volvocaceae</taxon>
        <taxon>Volvox</taxon>
    </lineage>
</organism>
<dbReference type="PROSITE" id="PS50287">
    <property type="entry name" value="SRCR_2"/>
    <property type="match status" value="2"/>
</dbReference>
<dbReference type="FunFam" id="3.10.250.10:FF:000007">
    <property type="entry name" value="Soluble scavenger receptor cysteine-rich domain-containing protein SSC5D"/>
    <property type="match status" value="1"/>
</dbReference>
<dbReference type="Gene3D" id="3.10.250.10">
    <property type="entry name" value="SRCR-like domain"/>
    <property type="match status" value="2"/>
</dbReference>
<keyword evidence="2" id="KW-0677">Repeat</keyword>
<evidence type="ECO:0000256" key="2">
    <source>
        <dbReference type="ARBA" id="ARBA00022737"/>
    </source>
</evidence>
<dbReference type="InParanoid" id="D8TU23"/>
<feature type="domain" description="SRCR" evidence="6">
    <location>
        <begin position="1"/>
        <end position="93"/>
    </location>
</feature>
<gene>
    <name evidence="7" type="ORF">VOLCADRAFT_33383</name>
</gene>
<reference evidence="7 8" key="1">
    <citation type="journal article" date="2010" name="Science">
        <title>Genomic analysis of organismal complexity in the multicellular green alga Volvox carteri.</title>
        <authorList>
            <person name="Prochnik S.E."/>
            <person name="Umen J."/>
            <person name="Nedelcu A.M."/>
            <person name="Hallmann A."/>
            <person name="Miller S.M."/>
            <person name="Nishii I."/>
            <person name="Ferris P."/>
            <person name="Kuo A."/>
            <person name="Mitros T."/>
            <person name="Fritz-Laylin L.K."/>
            <person name="Hellsten U."/>
            <person name="Chapman J."/>
            <person name="Simakov O."/>
            <person name="Rensing S.A."/>
            <person name="Terry A."/>
            <person name="Pangilinan J."/>
            <person name="Kapitonov V."/>
            <person name="Jurka J."/>
            <person name="Salamov A."/>
            <person name="Shapiro H."/>
            <person name="Schmutz J."/>
            <person name="Grimwood J."/>
            <person name="Lindquist E."/>
            <person name="Lucas S."/>
            <person name="Grigoriev I.V."/>
            <person name="Schmitt R."/>
            <person name="Kirk D."/>
            <person name="Rokhsar D.S."/>
        </authorList>
    </citation>
    <scope>NUCLEOTIDE SEQUENCE [LARGE SCALE GENOMIC DNA]</scope>
    <source>
        <strain evidence="8">f. Nagariensis / Eve</strain>
    </source>
</reference>
<keyword evidence="8" id="KW-1185">Reference proteome</keyword>
<dbReference type="AlphaFoldDB" id="D8TU23"/>
<accession>D8TU23</accession>
<evidence type="ECO:0000256" key="4">
    <source>
        <dbReference type="ARBA" id="ARBA00023170"/>
    </source>
</evidence>
<evidence type="ECO:0000259" key="6">
    <source>
        <dbReference type="PROSITE" id="PS50287"/>
    </source>
</evidence>
<feature type="non-terminal residue" evidence="7">
    <location>
        <position position="1"/>
    </location>
</feature>
<keyword evidence="3" id="KW-1015">Disulfide bond</keyword>
<keyword evidence="1" id="KW-0732">Signal</keyword>
<dbReference type="EMBL" id="GL378337">
    <property type="protein sequence ID" value="EFJ48965.1"/>
    <property type="molecule type" value="Genomic_DNA"/>
</dbReference>
<dbReference type="SUPFAM" id="SSF56487">
    <property type="entry name" value="SRCR-like"/>
    <property type="match status" value="2"/>
</dbReference>
<dbReference type="PRINTS" id="PR00258">
    <property type="entry name" value="SPERACTRCPTR"/>
</dbReference>
<evidence type="ECO:0000256" key="1">
    <source>
        <dbReference type="ARBA" id="ARBA00022729"/>
    </source>
</evidence>
<dbReference type="PANTHER" id="PTHR48071:SF18">
    <property type="entry name" value="DELETED IN MALIGNANT BRAIN TUMORS 1 PROTEIN-RELATED"/>
    <property type="match status" value="1"/>
</dbReference>
<dbReference type="PANTHER" id="PTHR48071">
    <property type="entry name" value="SRCR DOMAIN-CONTAINING PROTEIN"/>
    <property type="match status" value="1"/>
</dbReference>
<dbReference type="OrthoDB" id="540863at2759"/>
<dbReference type="Pfam" id="PF00530">
    <property type="entry name" value="SRCR"/>
    <property type="match status" value="2"/>
</dbReference>
<sequence>VEIFHDGQLGTICDDAWDDDDASVVCRQLGFDGGYAEWGGAFGPGLDWQPIWMNRVGCKGDESSITACGRWGGPDSWGNHTCSHWEDAGVTCFNCPGCPQQHSLRLAGNKTRRAASGQSWIEGRLEIWHNLNWGTVCSDWFHRINAEVACRLMGYHTGELLPPEQAAAYLGSAIPPIQLDNLDCLGNETSLADCSHNSWGFHDCNHKQDVALRC</sequence>
<feature type="domain" description="SRCR" evidence="6">
    <location>
        <begin position="104"/>
        <end position="214"/>
    </location>
</feature>
<evidence type="ECO:0000256" key="5">
    <source>
        <dbReference type="ARBA" id="ARBA00023180"/>
    </source>
</evidence>
<evidence type="ECO:0000313" key="7">
    <source>
        <dbReference type="EMBL" id="EFJ48965.1"/>
    </source>
</evidence>
<evidence type="ECO:0000313" key="8">
    <source>
        <dbReference type="Proteomes" id="UP000001058"/>
    </source>
</evidence>
<protein>
    <recommendedName>
        <fullName evidence="6">SRCR domain-containing protein</fullName>
    </recommendedName>
</protein>
<evidence type="ECO:0000256" key="3">
    <source>
        <dbReference type="ARBA" id="ARBA00023157"/>
    </source>
</evidence>
<dbReference type="eggNOG" id="ENOG502QSX8">
    <property type="taxonomic scope" value="Eukaryota"/>
</dbReference>
<dbReference type="InterPro" id="IPR001190">
    <property type="entry name" value="SRCR"/>
</dbReference>
<dbReference type="RefSeq" id="XP_002949862.1">
    <property type="nucleotide sequence ID" value="XM_002949816.1"/>
</dbReference>